<proteinExistence type="predicted"/>
<evidence type="ECO:0000313" key="2">
    <source>
        <dbReference type="Proteomes" id="UP000335636"/>
    </source>
</evidence>
<accession>A0A5E4BP61</accession>
<dbReference type="Proteomes" id="UP000335636">
    <property type="component" value="Unassembled WGS sequence"/>
</dbReference>
<evidence type="ECO:0000313" key="1">
    <source>
        <dbReference type="EMBL" id="VTJ71454.1"/>
    </source>
</evidence>
<reference evidence="1" key="1">
    <citation type="submission" date="2019-04" db="EMBL/GenBank/DDBJ databases">
        <authorList>
            <person name="Alioto T."/>
            <person name="Alioto T."/>
        </authorList>
    </citation>
    <scope>NUCLEOTIDE SEQUENCE [LARGE SCALE GENOMIC DNA]</scope>
</reference>
<protein>
    <submittedName>
        <fullName evidence="1">Uncharacterized protein</fullName>
    </submittedName>
</protein>
<feature type="non-terminal residue" evidence="1">
    <location>
        <position position="50"/>
    </location>
</feature>
<comment type="caution">
    <text evidence="1">The sequence shown here is derived from an EMBL/GenBank/DDBJ whole genome shotgun (WGS) entry which is preliminary data.</text>
</comment>
<feature type="non-terminal residue" evidence="1">
    <location>
        <position position="1"/>
    </location>
</feature>
<sequence length="50" mass="5420">DEVSGSGCPRMVGDLPRLRTLGGATEIQNQYLGSYSQEVRDPSEPKGVLR</sequence>
<gene>
    <name evidence="1" type="ORF">MONAX_5E029624</name>
</gene>
<organism evidence="1 2">
    <name type="scientific">Marmota monax</name>
    <name type="common">Woodchuck</name>
    <dbReference type="NCBI Taxonomy" id="9995"/>
    <lineage>
        <taxon>Eukaryota</taxon>
        <taxon>Metazoa</taxon>
        <taxon>Chordata</taxon>
        <taxon>Craniata</taxon>
        <taxon>Vertebrata</taxon>
        <taxon>Euteleostomi</taxon>
        <taxon>Mammalia</taxon>
        <taxon>Eutheria</taxon>
        <taxon>Euarchontoglires</taxon>
        <taxon>Glires</taxon>
        <taxon>Rodentia</taxon>
        <taxon>Sciuromorpha</taxon>
        <taxon>Sciuridae</taxon>
        <taxon>Xerinae</taxon>
        <taxon>Marmotini</taxon>
        <taxon>Marmota</taxon>
    </lineage>
</organism>
<keyword evidence="2" id="KW-1185">Reference proteome</keyword>
<dbReference type="AlphaFoldDB" id="A0A5E4BP61"/>
<dbReference type="EMBL" id="CABDUW010000562">
    <property type="protein sequence ID" value="VTJ71454.1"/>
    <property type="molecule type" value="Genomic_DNA"/>
</dbReference>
<name>A0A5E4BP61_MARMO</name>